<dbReference type="EMBL" id="JAWDJX010000036">
    <property type="protein sequence ID" value="KAK3049963.1"/>
    <property type="molecule type" value="Genomic_DNA"/>
</dbReference>
<evidence type="ECO:0000313" key="2">
    <source>
        <dbReference type="EMBL" id="KAK3049963.1"/>
    </source>
</evidence>
<dbReference type="AlphaFoldDB" id="A0AAJ0GC76"/>
<gene>
    <name evidence="2" type="ORF">LTR09_008883</name>
</gene>
<feature type="region of interest" description="Disordered" evidence="1">
    <location>
        <begin position="188"/>
        <end position="207"/>
    </location>
</feature>
<comment type="caution">
    <text evidence="2">The sequence shown here is derived from an EMBL/GenBank/DDBJ whole genome shotgun (WGS) entry which is preliminary data.</text>
</comment>
<feature type="compositionally biased region" description="Basic and acidic residues" evidence="1">
    <location>
        <begin position="328"/>
        <end position="355"/>
    </location>
</feature>
<organism evidence="2 3">
    <name type="scientific">Extremus antarcticus</name>
    <dbReference type="NCBI Taxonomy" id="702011"/>
    <lineage>
        <taxon>Eukaryota</taxon>
        <taxon>Fungi</taxon>
        <taxon>Dikarya</taxon>
        <taxon>Ascomycota</taxon>
        <taxon>Pezizomycotina</taxon>
        <taxon>Dothideomycetes</taxon>
        <taxon>Dothideomycetidae</taxon>
        <taxon>Mycosphaerellales</taxon>
        <taxon>Extremaceae</taxon>
        <taxon>Extremus</taxon>
    </lineage>
</organism>
<dbReference type="Proteomes" id="UP001271007">
    <property type="component" value="Unassembled WGS sequence"/>
</dbReference>
<dbReference type="InterPro" id="IPR004354">
    <property type="entry name" value="Meiotic_Rec114"/>
</dbReference>
<sequence length="563" mass="61355">MATGICLPVLKFSHATTSFRNEGSIPWQHVTSDELFVKIEGDGASAELNMHIIQRNDVLDSVDIGRLVDEAIAIRHHVLQACIPIEQLPIFGMTKDMLLAVRYRQHEGQARRLQLRMRSISDCQQVLAIFRRRGMEVRDQRPDTARPDTSASQHRLLTARTGSTPQYAAPHPRPNPFVMAPLEAGSYSQQRRSSPLRPDHGGVTANGETASTSVYFTRDERTTPRMAEPNRPSTAQIFQRHSNEVAGKDVTSSTPFHVPSLHAPGALSVVGGEPLTISSGSHPYGHGASSSGDFGIPLSPALLSSDSSGFRAQAFPPASSTTSPFPDTLEHEIPPPRELPFKRPESRRSGSDRSTSRPSTALELPPLRKPLSGSPTKSDGSHHSKLNARPSTGSPLKRTFDTSPAEQSEENISCPNVNSPPKRSPLEQPGHEKSMTPMDQLLARKRSKADTTMNTRAPRLNSLADAPHEVVSPPGTAVQSPVRREHLSSDDALRRDSPVGHILARPASTTNDEVSGLGQYAAQSNEDRAAALEEFMVSNLESNSFTTLCQDIENCWQRIALGL</sequence>
<evidence type="ECO:0000313" key="3">
    <source>
        <dbReference type="Proteomes" id="UP001271007"/>
    </source>
</evidence>
<keyword evidence="3" id="KW-1185">Reference proteome</keyword>
<feature type="compositionally biased region" description="Basic and acidic residues" evidence="1">
    <location>
        <begin position="482"/>
        <end position="497"/>
    </location>
</feature>
<feature type="region of interest" description="Disordered" evidence="1">
    <location>
        <begin position="309"/>
        <end position="497"/>
    </location>
</feature>
<accession>A0AAJ0GC76</accession>
<dbReference type="GO" id="GO:0007131">
    <property type="term" value="P:reciprocal meiotic recombination"/>
    <property type="evidence" value="ECO:0007669"/>
    <property type="project" value="InterPro"/>
</dbReference>
<reference evidence="2" key="1">
    <citation type="submission" date="2023-04" db="EMBL/GenBank/DDBJ databases">
        <title>Black Yeasts Isolated from many extreme environments.</title>
        <authorList>
            <person name="Coleine C."/>
            <person name="Stajich J.E."/>
            <person name="Selbmann L."/>
        </authorList>
    </citation>
    <scope>NUCLEOTIDE SEQUENCE</scope>
    <source>
        <strain evidence="2">CCFEE 5312</strain>
    </source>
</reference>
<name>A0AAJ0GC76_9PEZI</name>
<dbReference type="Pfam" id="PF03525">
    <property type="entry name" value="Meiotic_rec114"/>
    <property type="match status" value="1"/>
</dbReference>
<feature type="compositionally biased region" description="Low complexity" evidence="1">
    <location>
        <begin position="309"/>
        <end position="326"/>
    </location>
</feature>
<feature type="compositionally biased region" description="Polar residues" evidence="1">
    <location>
        <begin position="401"/>
        <end position="421"/>
    </location>
</feature>
<evidence type="ECO:0000256" key="1">
    <source>
        <dbReference type="SAM" id="MobiDB-lite"/>
    </source>
</evidence>
<proteinExistence type="predicted"/>
<protein>
    <submittedName>
        <fullName evidence="2">Uncharacterized protein</fullName>
    </submittedName>
</protein>